<evidence type="ECO:0000313" key="1">
    <source>
        <dbReference type="EMBL" id="MQM21747.1"/>
    </source>
</evidence>
<keyword evidence="2" id="KW-1185">Reference proteome</keyword>
<organism evidence="1 2">
    <name type="scientific">Colocasia esculenta</name>
    <name type="common">Wild taro</name>
    <name type="synonym">Arum esculentum</name>
    <dbReference type="NCBI Taxonomy" id="4460"/>
    <lineage>
        <taxon>Eukaryota</taxon>
        <taxon>Viridiplantae</taxon>
        <taxon>Streptophyta</taxon>
        <taxon>Embryophyta</taxon>
        <taxon>Tracheophyta</taxon>
        <taxon>Spermatophyta</taxon>
        <taxon>Magnoliopsida</taxon>
        <taxon>Liliopsida</taxon>
        <taxon>Araceae</taxon>
        <taxon>Aroideae</taxon>
        <taxon>Colocasieae</taxon>
        <taxon>Colocasia</taxon>
    </lineage>
</organism>
<feature type="non-terminal residue" evidence="1">
    <location>
        <position position="1"/>
    </location>
</feature>
<reference evidence="1" key="1">
    <citation type="submission" date="2017-07" db="EMBL/GenBank/DDBJ databases">
        <title>Taro Niue Genome Assembly and Annotation.</title>
        <authorList>
            <person name="Atibalentja N."/>
            <person name="Keating K."/>
            <person name="Fields C.J."/>
        </authorList>
    </citation>
    <scope>NUCLEOTIDE SEQUENCE</scope>
    <source>
        <strain evidence="1">Niue_2</strain>
        <tissue evidence="1">Leaf</tissue>
    </source>
</reference>
<name>A0A843XSA6_COLES</name>
<dbReference type="AlphaFoldDB" id="A0A843XSA6"/>
<evidence type="ECO:0000313" key="2">
    <source>
        <dbReference type="Proteomes" id="UP000652761"/>
    </source>
</evidence>
<dbReference type="Proteomes" id="UP000652761">
    <property type="component" value="Unassembled WGS sequence"/>
</dbReference>
<comment type="caution">
    <text evidence="1">The sequence shown here is derived from an EMBL/GenBank/DDBJ whole genome shotgun (WGS) entry which is preliminary data.</text>
</comment>
<proteinExistence type="predicted"/>
<protein>
    <submittedName>
        <fullName evidence="1">Uncharacterized protein</fullName>
    </submittedName>
</protein>
<gene>
    <name evidence="1" type="ORF">Taro_054792</name>
</gene>
<accession>A0A843XSA6</accession>
<dbReference type="EMBL" id="NMUH01011528">
    <property type="protein sequence ID" value="MQM21747.1"/>
    <property type="molecule type" value="Genomic_DNA"/>
</dbReference>
<sequence>GSRPEALKVSGLGLQQCSLQVQCWFVSTVLDLAKVERQLDLSSVAARLRVLDLVEVEWQLDLSSVAARLRGRLVLFVRVYGWCHELVLMTRVKESRRVPVPLLVPVSTVVELGLRHQ</sequence>